<gene>
    <name evidence="1" type="ORF">CWI37_1899p0010</name>
    <name evidence="2" type="ORF">CWI38_0298p0030</name>
</gene>
<proteinExistence type="predicted"/>
<dbReference type="Proteomes" id="UP000292282">
    <property type="component" value="Unassembled WGS sequence"/>
</dbReference>
<dbReference type="VEuPathDB" id="MicrosporidiaDB:CWI37_1899p0010"/>
<evidence type="ECO:0000313" key="1">
    <source>
        <dbReference type="EMBL" id="TBT98115.1"/>
    </source>
</evidence>
<dbReference type="AlphaFoldDB" id="A0A4Q9KU61"/>
<comment type="caution">
    <text evidence="1">The sequence shown here is derived from an EMBL/GenBank/DDBJ whole genome shotgun (WGS) entry which is preliminary data.</text>
</comment>
<evidence type="ECO:0000313" key="4">
    <source>
        <dbReference type="Proteomes" id="UP000292362"/>
    </source>
</evidence>
<protein>
    <submittedName>
        <fullName evidence="1">Uncharacterized protein</fullName>
    </submittedName>
</protein>
<accession>A0A4Q9KU61</accession>
<dbReference type="Proteomes" id="UP000292362">
    <property type="component" value="Unassembled WGS sequence"/>
</dbReference>
<organism evidence="1 4">
    <name type="scientific">Hamiltosporidium tvaerminnensis</name>
    <dbReference type="NCBI Taxonomy" id="1176355"/>
    <lineage>
        <taxon>Eukaryota</taxon>
        <taxon>Fungi</taxon>
        <taxon>Fungi incertae sedis</taxon>
        <taxon>Microsporidia</taxon>
        <taxon>Dubosqiidae</taxon>
        <taxon>Hamiltosporidium</taxon>
    </lineage>
</organism>
<dbReference type="EMBL" id="PITK01000298">
    <property type="protein sequence ID" value="TBU16192.1"/>
    <property type="molecule type" value="Genomic_DNA"/>
</dbReference>
<name>A0A4Q9KU61_9MICR</name>
<sequence length="167" mass="19674">MFVKNTIKILIRNNTFIVPSIIKIKKLKEYIDECEKRELKNGKLMDLQKIISFILYSNMFTKLKNGFQNQTVAHLKETEPMTFTFSSIENKLMDKHIHPMYFLLFLNSKLEVNDMQEPAFEIFNSISPISKFFLYEVISDGISAFFSLFSTKILRILKESQKKLRKG</sequence>
<dbReference type="VEuPathDB" id="MicrosporidiaDB:CWI38_0298p0030"/>
<evidence type="ECO:0000313" key="3">
    <source>
        <dbReference type="Proteomes" id="UP000292282"/>
    </source>
</evidence>
<keyword evidence="3" id="KW-1185">Reference proteome</keyword>
<reference evidence="3 4" key="1">
    <citation type="submission" date="2017-12" db="EMBL/GenBank/DDBJ databases">
        <authorList>
            <person name="Pombert J.-F."/>
            <person name="Haag K.L."/>
            <person name="Ebert D."/>
        </authorList>
    </citation>
    <scope>NUCLEOTIDE SEQUENCE [LARGE SCALE GENOMIC DNA]</scope>
    <source>
        <strain evidence="1">FI-OER-3-3</strain>
        <strain evidence="2">IL-G-3</strain>
    </source>
</reference>
<dbReference type="EMBL" id="PITJ01001899">
    <property type="protein sequence ID" value="TBT98115.1"/>
    <property type="molecule type" value="Genomic_DNA"/>
</dbReference>
<evidence type="ECO:0000313" key="2">
    <source>
        <dbReference type="EMBL" id="TBU16192.1"/>
    </source>
</evidence>